<dbReference type="PhylomeDB" id="A0A068UFA2"/>
<evidence type="ECO:0000313" key="1">
    <source>
        <dbReference type="EMBL" id="CDP06972.1"/>
    </source>
</evidence>
<reference evidence="2" key="1">
    <citation type="journal article" date="2014" name="Science">
        <title>The coffee genome provides insight into the convergent evolution of caffeine biosynthesis.</title>
        <authorList>
            <person name="Denoeud F."/>
            <person name="Carretero-Paulet L."/>
            <person name="Dereeper A."/>
            <person name="Droc G."/>
            <person name="Guyot R."/>
            <person name="Pietrella M."/>
            <person name="Zheng C."/>
            <person name="Alberti A."/>
            <person name="Anthony F."/>
            <person name="Aprea G."/>
            <person name="Aury J.M."/>
            <person name="Bento P."/>
            <person name="Bernard M."/>
            <person name="Bocs S."/>
            <person name="Campa C."/>
            <person name="Cenci A."/>
            <person name="Combes M.C."/>
            <person name="Crouzillat D."/>
            <person name="Da Silva C."/>
            <person name="Daddiego L."/>
            <person name="De Bellis F."/>
            <person name="Dussert S."/>
            <person name="Garsmeur O."/>
            <person name="Gayraud T."/>
            <person name="Guignon V."/>
            <person name="Jahn K."/>
            <person name="Jamilloux V."/>
            <person name="Joet T."/>
            <person name="Labadie K."/>
            <person name="Lan T."/>
            <person name="Leclercq J."/>
            <person name="Lepelley M."/>
            <person name="Leroy T."/>
            <person name="Li L.T."/>
            <person name="Librado P."/>
            <person name="Lopez L."/>
            <person name="Munoz A."/>
            <person name="Noel B."/>
            <person name="Pallavicini A."/>
            <person name="Perrotta G."/>
            <person name="Poncet V."/>
            <person name="Pot D."/>
            <person name="Priyono X."/>
            <person name="Rigoreau M."/>
            <person name="Rouard M."/>
            <person name="Rozas J."/>
            <person name="Tranchant-Dubreuil C."/>
            <person name="VanBuren R."/>
            <person name="Zhang Q."/>
            <person name="Andrade A.C."/>
            <person name="Argout X."/>
            <person name="Bertrand B."/>
            <person name="de Kochko A."/>
            <person name="Graziosi G."/>
            <person name="Henry R.J."/>
            <person name="Jayarama X."/>
            <person name="Ming R."/>
            <person name="Nagai C."/>
            <person name="Rounsley S."/>
            <person name="Sankoff D."/>
            <person name="Giuliano G."/>
            <person name="Albert V.A."/>
            <person name="Wincker P."/>
            <person name="Lashermes P."/>
        </authorList>
    </citation>
    <scope>NUCLEOTIDE SEQUENCE [LARGE SCALE GENOMIC DNA]</scope>
    <source>
        <strain evidence="2">cv. DH200-94</strain>
    </source>
</reference>
<keyword evidence="2" id="KW-1185">Reference proteome</keyword>
<dbReference type="InParanoid" id="A0A068UFA2"/>
<proteinExistence type="predicted"/>
<dbReference type="AlphaFoldDB" id="A0A068UFA2"/>
<dbReference type="OrthoDB" id="20198at2759"/>
<dbReference type="STRING" id="49390.A0A068UFA2"/>
<evidence type="ECO:0000313" key="2">
    <source>
        <dbReference type="Proteomes" id="UP000295252"/>
    </source>
</evidence>
<dbReference type="EMBL" id="HG739108">
    <property type="protein sequence ID" value="CDP06972.1"/>
    <property type="molecule type" value="Genomic_DNA"/>
</dbReference>
<protein>
    <submittedName>
        <fullName evidence="1">Uncharacterized protein</fullName>
    </submittedName>
</protein>
<sequence>MEQHDIEEDEFGFSRNYFLAKELGNSGKKSDHKLVDIDVVDEQVIL</sequence>
<dbReference type="Proteomes" id="UP000295252">
    <property type="component" value="Chromosome I"/>
</dbReference>
<accession>A0A068UFA2</accession>
<dbReference type="Gramene" id="CDP06972">
    <property type="protein sequence ID" value="CDP06972"/>
    <property type="gene ID" value="GSCOC_T00024036001"/>
</dbReference>
<name>A0A068UFA2_COFCA</name>
<gene>
    <name evidence="1" type="ORF">GSCOC_T00024036001</name>
</gene>
<organism evidence="1 2">
    <name type="scientific">Coffea canephora</name>
    <name type="common">Robusta coffee</name>
    <dbReference type="NCBI Taxonomy" id="49390"/>
    <lineage>
        <taxon>Eukaryota</taxon>
        <taxon>Viridiplantae</taxon>
        <taxon>Streptophyta</taxon>
        <taxon>Embryophyta</taxon>
        <taxon>Tracheophyta</taxon>
        <taxon>Spermatophyta</taxon>
        <taxon>Magnoliopsida</taxon>
        <taxon>eudicotyledons</taxon>
        <taxon>Gunneridae</taxon>
        <taxon>Pentapetalae</taxon>
        <taxon>asterids</taxon>
        <taxon>lamiids</taxon>
        <taxon>Gentianales</taxon>
        <taxon>Rubiaceae</taxon>
        <taxon>Ixoroideae</taxon>
        <taxon>Gardenieae complex</taxon>
        <taxon>Bertiereae - Coffeeae clade</taxon>
        <taxon>Coffeeae</taxon>
        <taxon>Coffea</taxon>
    </lineage>
</organism>